<dbReference type="HOGENOM" id="CLU_1894097_0_0_6"/>
<sequence>MKKLIIPLFITLSVSACTNITPSVGAEKARDQPILTSYNSAERYSSLLWVERANPVSDASKALEKGDTQLWAYNTRKGPKIPGIDGAISDVLQNYQLRMAPAMGDVVYGNEHLELQLKFIKYAQRYNQEILNSQ</sequence>
<dbReference type="Proteomes" id="UP000032749">
    <property type="component" value="Chromosome"/>
</dbReference>
<dbReference type="EMBL" id="FO203512">
    <property type="protein sequence ID" value="CCK78009.1"/>
    <property type="molecule type" value="Genomic_DNA"/>
</dbReference>
<dbReference type="KEGG" id="oai:OLEAN_C38330"/>
<evidence type="ECO:0000313" key="3">
    <source>
        <dbReference type="Proteomes" id="UP000032749"/>
    </source>
</evidence>
<feature type="signal peptide" evidence="1">
    <location>
        <begin position="1"/>
        <end position="18"/>
    </location>
</feature>
<evidence type="ECO:0000313" key="2">
    <source>
        <dbReference type="EMBL" id="CCK78009.1"/>
    </source>
</evidence>
<organism evidence="2 3">
    <name type="scientific">Oleispira antarctica RB-8</name>
    <dbReference type="NCBI Taxonomy" id="698738"/>
    <lineage>
        <taxon>Bacteria</taxon>
        <taxon>Pseudomonadati</taxon>
        <taxon>Pseudomonadota</taxon>
        <taxon>Gammaproteobacteria</taxon>
        <taxon>Oceanospirillales</taxon>
        <taxon>Oceanospirillaceae</taxon>
        <taxon>Oleispira</taxon>
    </lineage>
</organism>
<reference evidence="2 3" key="1">
    <citation type="journal article" date="2013" name="Nat. Commun.">
        <title>Genome sequence and functional genomic analysis of the oil-degrading bacterium Oleispira antarctica.</title>
        <authorList>
            <person name="Kube M."/>
            <person name="Chernikova T.N."/>
            <person name="Al-Ramahi Y."/>
            <person name="Beloqui A."/>
            <person name="Lopez-Cortez N."/>
            <person name="Guazzaroni M.E."/>
            <person name="Heipieper H.J."/>
            <person name="Klages S."/>
            <person name="Kotsyurbenko O.R."/>
            <person name="Langer I."/>
            <person name="Nechitaylo T.Y."/>
            <person name="Lunsdorf H."/>
            <person name="Fernandez M."/>
            <person name="Juarez S."/>
            <person name="Ciordia S."/>
            <person name="Singer A."/>
            <person name="Kagan O."/>
            <person name="Egorova O."/>
            <person name="Petit P.A."/>
            <person name="Stogios P."/>
            <person name="Kim Y."/>
            <person name="Tchigvintsev A."/>
            <person name="Flick R."/>
            <person name="Denaro R."/>
            <person name="Genovese M."/>
            <person name="Albar J.P."/>
            <person name="Reva O.N."/>
            <person name="Martinez-Gomariz M."/>
            <person name="Tran H."/>
            <person name="Ferrer M."/>
            <person name="Savchenko A."/>
            <person name="Yakunin A.F."/>
            <person name="Yakimov M.M."/>
            <person name="Golyshina O.V."/>
            <person name="Reinhardt R."/>
            <person name="Golyshin P.N."/>
        </authorList>
    </citation>
    <scope>NUCLEOTIDE SEQUENCE [LARGE SCALE GENOMIC DNA]</scope>
</reference>
<dbReference type="PROSITE" id="PS51257">
    <property type="entry name" value="PROKAR_LIPOPROTEIN"/>
    <property type="match status" value="1"/>
</dbReference>
<proteinExistence type="predicted"/>
<gene>
    <name evidence="2" type="ORF">OLEAN_C38330</name>
</gene>
<keyword evidence="1" id="KW-0732">Signal</keyword>
<keyword evidence="3" id="KW-1185">Reference proteome</keyword>
<dbReference type="AlphaFoldDB" id="R4YVD5"/>
<evidence type="ECO:0000256" key="1">
    <source>
        <dbReference type="SAM" id="SignalP"/>
    </source>
</evidence>
<protein>
    <recommendedName>
        <fullName evidence="4">Lipoprotein</fullName>
    </recommendedName>
</protein>
<feature type="chain" id="PRO_5004374461" description="Lipoprotein" evidence="1">
    <location>
        <begin position="19"/>
        <end position="134"/>
    </location>
</feature>
<evidence type="ECO:0008006" key="4">
    <source>
        <dbReference type="Google" id="ProtNLM"/>
    </source>
</evidence>
<name>R4YVD5_OLEAN</name>
<accession>R4YVD5</accession>